<dbReference type="Gene3D" id="3.40.50.720">
    <property type="entry name" value="NAD(P)-binding Rossmann-like Domain"/>
    <property type="match status" value="1"/>
</dbReference>
<keyword evidence="5" id="KW-1185">Reference proteome</keyword>
<accession>A0A2M8H4P2</accession>
<feature type="domain" description="Ketoreductase" evidence="3">
    <location>
        <begin position="3"/>
        <end position="209"/>
    </location>
</feature>
<sequence length="247" mass="26131">MSKRALITGGSRGIGAATARHLAGQGYDLCLNYRQGREAAEALVAELREHYGVACIALQADVSIEAEVVRLFEEMDQRLGPITHLVNNAGILQPQMKVLEMSAERINKTLITNVTSYFLCCREAVRRMQAAQTGGAIVNVSSAAARLGSAGEYVDYAASKGAIDVLTKGLSLEVAAQGIRVNGVRPGFIYTDMHGDGGEPGRVDRIKGNIPLLRGGQPAEVAAAIAWLLSDEASYATGTFIDVAGGR</sequence>
<dbReference type="Proteomes" id="UP000232060">
    <property type="component" value="Unassembled WGS sequence"/>
</dbReference>
<dbReference type="InterPro" id="IPR020904">
    <property type="entry name" value="Sc_DH/Rdtase_CS"/>
</dbReference>
<evidence type="ECO:0000259" key="3">
    <source>
        <dbReference type="SMART" id="SM00822"/>
    </source>
</evidence>
<dbReference type="FunFam" id="3.40.50.720:FF:000173">
    <property type="entry name" value="3-oxoacyl-[acyl-carrier protein] reductase"/>
    <property type="match status" value="1"/>
</dbReference>
<dbReference type="Pfam" id="PF13561">
    <property type="entry name" value="adh_short_C2"/>
    <property type="match status" value="1"/>
</dbReference>
<name>A0A2M8H4P2_9GAMM</name>
<comment type="caution">
    <text evidence="4">The sequence shown here is derived from an EMBL/GenBank/DDBJ whole genome shotgun (WGS) entry which is preliminary data.</text>
</comment>
<evidence type="ECO:0000256" key="2">
    <source>
        <dbReference type="ARBA" id="ARBA00023002"/>
    </source>
</evidence>
<dbReference type="PRINTS" id="PR00080">
    <property type="entry name" value="SDRFAMILY"/>
</dbReference>
<dbReference type="GO" id="GO:0047936">
    <property type="term" value="F:glucose 1-dehydrogenase [NAD(P)+] activity"/>
    <property type="evidence" value="ECO:0007669"/>
    <property type="project" value="UniProtKB-EC"/>
</dbReference>
<dbReference type="PRINTS" id="PR00081">
    <property type="entry name" value="GDHRDH"/>
</dbReference>
<keyword evidence="2 4" id="KW-0560">Oxidoreductase</keyword>
<dbReference type="PANTHER" id="PTHR43639:SF1">
    <property type="entry name" value="SHORT-CHAIN DEHYDROGENASE_REDUCTASE FAMILY PROTEIN"/>
    <property type="match status" value="1"/>
</dbReference>
<dbReference type="SUPFAM" id="SSF51735">
    <property type="entry name" value="NAD(P)-binding Rossmann-fold domains"/>
    <property type="match status" value="1"/>
</dbReference>
<dbReference type="InterPro" id="IPR036291">
    <property type="entry name" value="NAD(P)-bd_dom_sf"/>
</dbReference>
<dbReference type="PROSITE" id="PS00061">
    <property type="entry name" value="ADH_SHORT"/>
    <property type="match status" value="1"/>
</dbReference>
<organism evidence="4 5">
    <name type="scientific">Aeromonas lusitana</name>
    <dbReference type="NCBI Taxonomy" id="931529"/>
    <lineage>
        <taxon>Bacteria</taxon>
        <taxon>Pseudomonadati</taxon>
        <taxon>Pseudomonadota</taxon>
        <taxon>Gammaproteobacteria</taxon>
        <taxon>Aeromonadales</taxon>
        <taxon>Aeromonadaceae</taxon>
        <taxon>Aeromonas</taxon>
    </lineage>
</organism>
<dbReference type="InterPro" id="IPR002347">
    <property type="entry name" value="SDR_fam"/>
</dbReference>
<dbReference type="AlphaFoldDB" id="A0A2M8H4P2"/>
<protein>
    <submittedName>
        <fullName evidence="4">NAD(P)-dependent oxidoreductase</fullName>
        <ecNumber evidence="4">1.1.1.47</ecNumber>
    </submittedName>
</protein>
<dbReference type="PANTHER" id="PTHR43639">
    <property type="entry name" value="OXIDOREDUCTASE, SHORT-CHAIN DEHYDROGENASE/REDUCTASE FAMILY (AFU_ORTHOLOGUE AFUA_5G02870)"/>
    <property type="match status" value="1"/>
</dbReference>
<evidence type="ECO:0000256" key="1">
    <source>
        <dbReference type="ARBA" id="ARBA00006484"/>
    </source>
</evidence>
<proteinExistence type="inferred from homology"/>
<comment type="similarity">
    <text evidence="1">Belongs to the short-chain dehydrogenases/reductases (SDR) family.</text>
</comment>
<dbReference type="CDD" id="cd05233">
    <property type="entry name" value="SDR_c"/>
    <property type="match status" value="1"/>
</dbReference>
<dbReference type="InterPro" id="IPR057326">
    <property type="entry name" value="KR_dom"/>
</dbReference>
<dbReference type="SMART" id="SM00822">
    <property type="entry name" value="PKS_KR"/>
    <property type="match status" value="1"/>
</dbReference>
<evidence type="ECO:0000313" key="4">
    <source>
        <dbReference type="EMBL" id="PJC91536.1"/>
    </source>
</evidence>
<dbReference type="RefSeq" id="WP_100861531.1">
    <property type="nucleotide sequence ID" value="NZ_PGCP01000041.1"/>
</dbReference>
<dbReference type="EMBL" id="PGCP01000041">
    <property type="protein sequence ID" value="PJC91536.1"/>
    <property type="molecule type" value="Genomic_DNA"/>
</dbReference>
<dbReference type="EC" id="1.1.1.47" evidence="4"/>
<gene>
    <name evidence="4" type="ORF">CUC44_19570</name>
</gene>
<reference evidence="4 5" key="1">
    <citation type="submission" date="2017-11" db="EMBL/GenBank/DDBJ databases">
        <title>Draft genome sequence of environmental isolate Aeromonas lusitania sp. nov. MDC 2473.</title>
        <authorList>
            <person name="Colston S.M."/>
            <person name="Navarro A."/>
            <person name="Martinez-Murcia A.J."/>
            <person name="Graf J."/>
        </authorList>
    </citation>
    <scope>NUCLEOTIDE SEQUENCE [LARGE SCALE GENOMIC DNA]</scope>
    <source>
        <strain evidence="4 5">MDC 2473</strain>
    </source>
</reference>
<evidence type="ECO:0000313" key="5">
    <source>
        <dbReference type="Proteomes" id="UP000232060"/>
    </source>
</evidence>
<dbReference type="OrthoDB" id="20590at2"/>